<comment type="caution">
    <text evidence="8">The sequence shown here is derived from an EMBL/GenBank/DDBJ whole genome shotgun (WGS) entry which is preliminary data.</text>
</comment>
<dbReference type="EC" id="5.1.3.13" evidence="3 7"/>
<evidence type="ECO:0000256" key="4">
    <source>
        <dbReference type="ARBA" id="ARBA00019595"/>
    </source>
</evidence>
<dbReference type="InterPro" id="IPR014710">
    <property type="entry name" value="RmlC-like_jellyroll"/>
</dbReference>
<comment type="subunit">
    <text evidence="7">Homodimer.</text>
</comment>
<dbReference type="GO" id="GO:0000271">
    <property type="term" value="P:polysaccharide biosynthetic process"/>
    <property type="evidence" value="ECO:0007669"/>
    <property type="project" value="TreeGrafter"/>
</dbReference>
<dbReference type="GO" id="GO:0008830">
    <property type="term" value="F:dTDP-4-dehydrorhamnose 3,5-epimerase activity"/>
    <property type="evidence" value="ECO:0007669"/>
    <property type="project" value="UniProtKB-UniRule"/>
</dbReference>
<dbReference type="EMBL" id="JAKQYM010000003">
    <property type="protein sequence ID" value="MCI2228615.1"/>
    <property type="molecule type" value="Genomic_DNA"/>
</dbReference>
<sequence length="182" mass="20812">MKVTETFLKGCFVIEPTVFGDKRGSFFEVFNQKVFEEKIGLKINFVQDNQSTSQKGVLRGLHLQKGEYAQAKLVRVIQGKVLDVAVDVRKDSPTFGKHFSIELSGDNNKQLLVPRGFLHGFATLEDNTIFAYKCDNYYHKDSEYGIIYNDPTLKIDWKLEESEIILSEKDKLLQNVNIAINN</sequence>
<keyword evidence="9" id="KW-1185">Reference proteome</keyword>
<evidence type="ECO:0000256" key="1">
    <source>
        <dbReference type="ARBA" id="ARBA00001298"/>
    </source>
</evidence>
<dbReference type="Proteomes" id="UP001139369">
    <property type="component" value="Unassembled WGS sequence"/>
</dbReference>
<comment type="catalytic activity">
    <reaction evidence="1 7">
        <text>dTDP-4-dehydro-6-deoxy-alpha-D-glucose = dTDP-4-dehydro-beta-L-rhamnose</text>
        <dbReference type="Rhea" id="RHEA:16969"/>
        <dbReference type="ChEBI" id="CHEBI:57649"/>
        <dbReference type="ChEBI" id="CHEBI:62830"/>
        <dbReference type="EC" id="5.1.3.13"/>
    </reaction>
</comment>
<evidence type="ECO:0000313" key="8">
    <source>
        <dbReference type="EMBL" id="MCI2228615.1"/>
    </source>
</evidence>
<dbReference type="Pfam" id="PF00908">
    <property type="entry name" value="dTDP_sugar_isom"/>
    <property type="match status" value="1"/>
</dbReference>
<comment type="pathway">
    <text evidence="7">Carbohydrate biosynthesis; dTDP-L-rhamnose biosynthesis.</text>
</comment>
<gene>
    <name evidence="8" type="primary">rfbC</name>
    <name evidence="8" type="ORF">MC378_05505</name>
</gene>
<evidence type="ECO:0000313" key="9">
    <source>
        <dbReference type="Proteomes" id="UP001139369"/>
    </source>
</evidence>
<evidence type="ECO:0000256" key="6">
    <source>
        <dbReference type="PIRSR" id="PIRSR600888-3"/>
    </source>
</evidence>
<reference evidence="8" key="1">
    <citation type="submission" date="2022-02" db="EMBL/GenBank/DDBJ databases">
        <title>Polaribacter sp. MSW13, isolated from seawater.</title>
        <authorList>
            <person name="Kristyanto S."/>
            <person name="Jung J."/>
            <person name="Jeon C.O."/>
        </authorList>
    </citation>
    <scope>NUCLEOTIDE SEQUENCE</scope>
    <source>
        <strain evidence="8">MSW13</strain>
    </source>
</reference>
<comment type="function">
    <text evidence="2 7">Catalyzes the epimerization of the C3' and C5'positions of dTDP-6-deoxy-D-xylo-4-hexulose, forming dTDP-6-deoxy-L-lyxo-4-hexulose.</text>
</comment>
<evidence type="ECO:0000256" key="7">
    <source>
        <dbReference type="RuleBase" id="RU364069"/>
    </source>
</evidence>
<dbReference type="GO" id="GO:0019305">
    <property type="term" value="P:dTDP-rhamnose biosynthetic process"/>
    <property type="evidence" value="ECO:0007669"/>
    <property type="project" value="UniProtKB-UniRule"/>
</dbReference>
<evidence type="ECO:0000256" key="3">
    <source>
        <dbReference type="ARBA" id="ARBA00012098"/>
    </source>
</evidence>
<dbReference type="InterPro" id="IPR011051">
    <property type="entry name" value="RmlC_Cupin_sf"/>
</dbReference>
<feature type="active site" description="Proton acceptor" evidence="5">
    <location>
        <position position="62"/>
    </location>
</feature>
<dbReference type="CDD" id="cd00438">
    <property type="entry name" value="cupin_RmlC"/>
    <property type="match status" value="1"/>
</dbReference>
<organism evidence="8 9">
    <name type="scientific">Polaribacter marinus</name>
    <dbReference type="NCBI Taxonomy" id="2916838"/>
    <lineage>
        <taxon>Bacteria</taxon>
        <taxon>Pseudomonadati</taxon>
        <taxon>Bacteroidota</taxon>
        <taxon>Flavobacteriia</taxon>
        <taxon>Flavobacteriales</taxon>
        <taxon>Flavobacteriaceae</taxon>
    </lineage>
</organism>
<dbReference type="PANTHER" id="PTHR21047:SF2">
    <property type="entry name" value="THYMIDINE DIPHOSPHO-4-KETO-RHAMNOSE 3,5-EPIMERASE"/>
    <property type="match status" value="1"/>
</dbReference>
<feature type="site" description="Participates in a stacking interaction with the thymidine ring of dTDP-4-oxo-6-deoxyglucose" evidence="6">
    <location>
        <position position="138"/>
    </location>
</feature>
<protein>
    <recommendedName>
        <fullName evidence="4 7">dTDP-4-dehydrorhamnose 3,5-epimerase</fullName>
        <ecNumber evidence="3 7">5.1.3.13</ecNumber>
    </recommendedName>
    <alternativeName>
        <fullName evidence="7">Thymidine diphospho-4-keto-rhamnose 3,5-epimerase</fullName>
    </alternativeName>
</protein>
<proteinExistence type="inferred from homology"/>
<dbReference type="AlphaFoldDB" id="A0A9X2AKV3"/>
<dbReference type="PANTHER" id="PTHR21047">
    <property type="entry name" value="DTDP-6-DEOXY-D-GLUCOSE-3,5 EPIMERASE"/>
    <property type="match status" value="1"/>
</dbReference>
<name>A0A9X2AKV3_9FLAO</name>
<accession>A0A9X2AKV3</accession>
<dbReference type="Gene3D" id="2.60.120.10">
    <property type="entry name" value="Jelly Rolls"/>
    <property type="match status" value="1"/>
</dbReference>
<evidence type="ECO:0000256" key="5">
    <source>
        <dbReference type="PIRSR" id="PIRSR600888-1"/>
    </source>
</evidence>
<evidence type="ECO:0000256" key="2">
    <source>
        <dbReference type="ARBA" id="ARBA00001997"/>
    </source>
</evidence>
<dbReference type="GO" id="GO:0005829">
    <property type="term" value="C:cytosol"/>
    <property type="evidence" value="ECO:0007669"/>
    <property type="project" value="TreeGrafter"/>
</dbReference>
<dbReference type="InterPro" id="IPR000888">
    <property type="entry name" value="RmlC-like"/>
</dbReference>
<dbReference type="NCBIfam" id="TIGR01221">
    <property type="entry name" value="rmlC"/>
    <property type="match status" value="1"/>
</dbReference>
<keyword evidence="7 8" id="KW-0413">Isomerase</keyword>
<dbReference type="SUPFAM" id="SSF51182">
    <property type="entry name" value="RmlC-like cupins"/>
    <property type="match status" value="1"/>
</dbReference>
<comment type="similarity">
    <text evidence="7">Belongs to the dTDP-4-dehydrorhamnose 3,5-epimerase family.</text>
</comment>
<feature type="active site" description="Proton donor" evidence="5">
    <location>
        <position position="132"/>
    </location>
</feature>
<dbReference type="RefSeq" id="WP_242177732.1">
    <property type="nucleotide sequence ID" value="NZ_JAKQYM010000003.1"/>
</dbReference>